<keyword evidence="3" id="KW-1185">Reference proteome</keyword>
<dbReference type="SMART" id="SM00881">
    <property type="entry name" value="CoA_binding"/>
    <property type="match status" value="1"/>
</dbReference>
<organism evidence="2 3">
    <name type="scientific">Desulfatibacillum alkenivorans DSM 16219</name>
    <dbReference type="NCBI Taxonomy" id="1121393"/>
    <lineage>
        <taxon>Bacteria</taxon>
        <taxon>Pseudomonadati</taxon>
        <taxon>Thermodesulfobacteriota</taxon>
        <taxon>Desulfobacteria</taxon>
        <taxon>Desulfobacterales</taxon>
        <taxon>Desulfatibacillaceae</taxon>
        <taxon>Desulfatibacillum</taxon>
    </lineage>
</organism>
<dbReference type="EMBL" id="FQZU01000021">
    <property type="protein sequence ID" value="SHK25477.1"/>
    <property type="molecule type" value="Genomic_DNA"/>
</dbReference>
<dbReference type="Pfam" id="PF13380">
    <property type="entry name" value="CoA_binding_2"/>
    <property type="match status" value="1"/>
</dbReference>
<dbReference type="SUPFAM" id="SSF51735">
    <property type="entry name" value="NAD(P)-binding Rossmann-fold domains"/>
    <property type="match status" value="1"/>
</dbReference>
<gene>
    <name evidence="2" type="ORF">SAMN02745216_03147</name>
</gene>
<dbReference type="InterPro" id="IPR016102">
    <property type="entry name" value="Succinyl-CoA_synth-like"/>
</dbReference>
<dbReference type="RefSeq" id="WP_073477221.1">
    <property type="nucleotide sequence ID" value="NZ_FQZU01000021.1"/>
</dbReference>
<dbReference type="Gene3D" id="3.40.50.261">
    <property type="entry name" value="Succinyl-CoA synthetase domains"/>
    <property type="match status" value="2"/>
</dbReference>
<name>A0A1M6QZI4_9BACT</name>
<reference evidence="3" key="1">
    <citation type="submission" date="2016-11" db="EMBL/GenBank/DDBJ databases">
        <authorList>
            <person name="Varghese N."/>
            <person name="Submissions S."/>
        </authorList>
    </citation>
    <scope>NUCLEOTIDE SEQUENCE [LARGE SCALE GENOMIC DNA]</scope>
    <source>
        <strain evidence="3">DSM 16219</strain>
    </source>
</reference>
<feature type="domain" description="CoA-binding" evidence="1">
    <location>
        <begin position="6"/>
        <end position="101"/>
    </location>
</feature>
<sequence>MDLRKLFYPEKIAVVGASPGFDGGKMPFFQFLQFMEYAGALYPVNPAHAEISGVKAYPSLDDVPETVDLVIAQIPARFAIDTVKAAGRNGAPFVHFFTSGFSEVGNMELEKELVETARASNVRLVGPNCIGVLCAESRITFNMEFKPNGKGNVGFLGQSGGVSDNFVRMSGSRKIRLNKAVSYGNQADLKLEDFLAYFAEDPEIEAAAIYVEDVKNGPAFLEALGKTTASKPVIMLKGGSTKRGAKAAASHTGAMAGDFKIFSSAVNQKGGIIVDTFEQMMDLMMLATSSRLPKGNRVGFLGAGGGTSVCFTDLAARVGLEMPVLSQAVQDRIAEKIANVNTSTANPVDLGAFGFDFSIMAHTMLAMDQDENIDVIMPYFSLDFITSFAPHLASTGPQIILETAAKMKKPVIPILSKFAENVLEMEKVRIEMFSLFREGGLAVFNTIQDCVYAASSILKWSNGR</sequence>
<evidence type="ECO:0000313" key="3">
    <source>
        <dbReference type="Proteomes" id="UP000183994"/>
    </source>
</evidence>
<accession>A0A1M6QZI4</accession>
<evidence type="ECO:0000259" key="1">
    <source>
        <dbReference type="SMART" id="SM00881"/>
    </source>
</evidence>
<dbReference type="Pfam" id="PF13607">
    <property type="entry name" value="Succ_CoA_lig"/>
    <property type="match status" value="1"/>
</dbReference>
<evidence type="ECO:0000313" key="2">
    <source>
        <dbReference type="EMBL" id="SHK25477.1"/>
    </source>
</evidence>
<protein>
    <submittedName>
        <fullName evidence="2">Acyl-CoA synthetase (NDP forming)</fullName>
    </submittedName>
</protein>
<proteinExistence type="predicted"/>
<dbReference type="InterPro" id="IPR003781">
    <property type="entry name" value="CoA-bd"/>
</dbReference>
<dbReference type="Gene3D" id="3.40.50.720">
    <property type="entry name" value="NAD(P)-binding Rossmann-like Domain"/>
    <property type="match status" value="1"/>
</dbReference>
<dbReference type="Proteomes" id="UP000183994">
    <property type="component" value="Unassembled WGS sequence"/>
</dbReference>
<dbReference type="InterPro" id="IPR036291">
    <property type="entry name" value="NAD(P)-bd_dom_sf"/>
</dbReference>
<dbReference type="AlphaFoldDB" id="A0A1M6QZI4"/>
<dbReference type="SUPFAM" id="SSF52210">
    <property type="entry name" value="Succinyl-CoA synthetase domains"/>
    <property type="match status" value="2"/>
</dbReference>
<dbReference type="PANTHER" id="PTHR42793:SF4">
    <property type="entry name" value="BLL6376 PROTEIN"/>
    <property type="match status" value="1"/>
</dbReference>
<dbReference type="PANTHER" id="PTHR42793">
    <property type="entry name" value="COA BINDING DOMAIN CONTAINING PROTEIN"/>
    <property type="match status" value="1"/>
</dbReference>
<dbReference type="InterPro" id="IPR032875">
    <property type="entry name" value="Succ_CoA_lig_flav_dom"/>
</dbReference>
<dbReference type="STRING" id="1121393.SAMN02745216_03147"/>